<proteinExistence type="predicted"/>
<evidence type="ECO:0000313" key="2">
    <source>
        <dbReference type="Proteomes" id="UP001296943"/>
    </source>
</evidence>
<protein>
    <submittedName>
        <fullName evidence="1">Uncharacterized protein</fullName>
    </submittedName>
</protein>
<dbReference type="EMBL" id="JAFBDR010000010">
    <property type="protein sequence ID" value="MBM7571698.1"/>
    <property type="molecule type" value="Genomic_DNA"/>
</dbReference>
<name>A0ABS2N0X5_9BACI</name>
<reference evidence="1 2" key="1">
    <citation type="submission" date="2021-01" db="EMBL/GenBank/DDBJ databases">
        <title>Genomic Encyclopedia of Type Strains, Phase IV (KMG-IV): sequencing the most valuable type-strain genomes for metagenomic binning, comparative biology and taxonomic classification.</title>
        <authorList>
            <person name="Goeker M."/>
        </authorList>
    </citation>
    <scope>NUCLEOTIDE SEQUENCE [LARGE SCALE GENOMIC DNA]</scope>
    <source>
        <strain evidence="1 2">DSM 23711</strain>
    </source>
</reference>
<comment type="caution">
    <text evidence="1">The sequence shown here is derived from an EMBL/GenBank/DDBJ whole genome shotgun (WGS) entry which is preliminary data.</text>
</comment>
<sequence length="162" mass="18561">MQTDVGEFIVGAYLKSIKNCDFIDYNVRIPGGGLRGLSELDVVGMNFKTNTVYLCEVTTHIRGLLYGDNKKTVEKIKQKHKVQKEYAETIISDIPNKVFMLWSPYVPNGYITDQLQEIETLELIINQDYTSCINEMRLVASKNTNDLGNPFLRTLQILEHLR</sequence>
<evidence type="ECO:0000313" key="1">
    <source>
        <dbReference type="EMBL" id="MBM7571698.1"/>
    </source>
</evidence>
<accession>A0ABS2N0X5</accession>
<dbReference type="RefSeq" id="WP_204499522.1">
    <property type="nucleotide sequence ID" value="NZ_JAFBDR010000010.1"/>
</dbReference>
<gene>
    <name evidence="1" type="ORF">JOC48_002197</name>
</gene>
<organism evidence="1 2">
    <name type="scientific">Aquibacillus albus</name>
    <dbReference type="NCBI Taxonomy" id="1168171"/>
    <lineage>
        <taxon>Bacteria</taxon>
        <taxon>Bacillati</taxon>
        <taxon>Bacillota</taxon>
        <taxon>Bacilli</taxon>
        <taxon>Bacillales</taxon>
        <taxon>Bacillaceae</taxon>
        <taxon>Aquibacillus</taxon>
    </lineage>
</organism>
<dbReference type="Proteomes" id="UP001296943">
    <property type="component" value="Unassembled WGS sequence"/>
</dbReference>
<keyword evidence="2" id="KW-1185">Reference proteome</keyword>